<dbReference type="InterPro" id="IPR000259">
    <property type="entry name" value="Adhesion_dom_fimbrial"/>
</dbReference>
<gene>
    <name evidence="6" type="primary">elfG_1</name>
    <name evidence="6" type="ORF">BN1804_01096</name>
    <name evidence="7" type="ORF">JFQ69_05330</name>
</gene>
<evidence type="ECO:0000256" key="3">
    <source>
        <dbReference type="ARBA" id="ARBA00023263"/>
    </source>
</evidence>
<evidence type="ECO:0000313" key="8">
    <source>
        <dbReference type="Proteomes" id="UP000183920"/>
    </source>
</evidence>
<evidence type="ECO:0000313" key="9">
    <source>
        <dbReference type="Proteomes" id="UP000619976"/>
    </source>
</evidence>
<keyword evidence="4" id="KW-0472">Membrane</keyword>
<dbReference type="InterPro" id="IPR050263">
    <property type="entry name" value="Bact_Fimbrial_Adh_Pro"/>
</dbReference>
<dbReference type="SUPFAM" id="SSF49401">
    <property type="entry name" value="Bacterial adhesins"/>
    <property type="match status" value="1"/>
</dbReference>
<proteinExistence type="predicted"/>
<dbReference type="Proteomes" id="UP000619976">
    <property type="component" value="Unassembled WGS sequence"/>
</dbReference>
<evidence type="ECO:0000313" key="6">
    <source>
        <dbReference type="EMBL" id="CRL60710.1"/>
    </source>
</evidence>
<evidence type="ECO:0000256" key="4">
    <source>
        <dbReference type="SAM" id="Phobius"/>
    </source>
</evidence>
<evidence type="ECO:0000256" key="1">
    <source>
        <dbReference type="ARBA" id="ARBA00004561"/>
    </source>
</evidence>
<reference evidence="8" key="2">
    <citation type="submission" date="2015-06" db="EMBL/GenBank/DDBJ databases">
        <authorList>
            <person name="Urmite Genomes"/>
        </authorList>
    </citation>
    <scope>NUCLEOTIDE SEQUENCE [LARGE SCALE GENOMIC DNA]</scope>
    <source>
        <strain evidence="8">CSUR P1867</strain>
    </source>
</reference>
<feature type="transmembrane region" description="Helical" evidence="4">
    <location>
        <begin position="12"/>
        <end position="32"/>
    </location>
</feature>
<name>A0A0G4Q4K5_9GAMM</name>
<dbReference type="GO" id="GO:0009289">
    <property type="term" value="C:pilus"/>
    <property type="evidence" value="ECO:0007669"/>
    <property type="project" value="UniProtKB-SubCell"/>
</dbReference>
<keyword evidence="4" id="KW-1133">Transmembrane helix</keyword>
<evidence type="ECO:0000313" key="7">
    <source>
        <dbReference type="EMBL" id="MBJ2117081.1"/>
    </source>
</evidence>
<dbReference type="Gene3D" id="2.60.40.1090">
    <property type="entry name" value="Fimbrial-type adhesion domain"/>
    <property type="match status" value="1"/>
</dbReference>
<keyword evidence="2" id="KW-0732">Signal</keyword>
<dbReference type="Pfam" id="PF00419">
    <property type="entry name" value="Fimbrial"/>
    <property type="match status" value="1"/>
</dbReference>
<evidence type="ECO:0000256" key="2">
    <source>
        <dbReference type="ARBA" id="ARBA00022729"/>
    </source>
</evidence>
<dbReference type="AlphaFoldDB" id="A0A0G4Q4K5"/>
<dbReference type="EMBL" id="CVRY01000002">
    <property type="protein sequence ID" value="CRL60710.1"/>
    <property type="molecule type" value="Genomic_DNA"/>
</dbReference>
<comment type="subcellular location">
    <subcellularLocation>
        <location evidence="1">Fimbrium</location>
    </subcellularLocation>
</comment>
<dbReference type="PANTHER" id="PTHR33420">
    <property type="entry name" value="FIMBRIAL SUBUNIT ELFA-RELATED"/>
    <property type="match status" value="1"/>
</dbReference>
<reference evidence="7 9" key="3">
    <citation type="submission" date="2020-12" db="EMBL/GenBank/DDBJ databases">
        <title>Enhanced detection system for hospital associated transmission using whole genome sequencing surveillance.</title>
        <authorList>
            <person name="Harrison L.H."/>
            <person name="Van Tyne D."/>
            <person name="Marsh J.W."/>
            <person name="Griffith M.P."/>
            <person name="Snyder D.J."/>
            <person name="Cooper V.S."/>
            <person name="Mustapha M."/>
        </authorList>
    </citation>
    <scope>NUCLEOTIDE SEQUENCE [LARGE SCALE GENOMIC DNA]</scope>
    <source>
        <strain evidence="7 9">PR00195</strain>
    </source>
</reference>
<sequence length="357" mass="39234" precursor="true">MQLNKKNIHSKSVMLFFTGIFSLMPISAMAYLQGEVTTNGGPNIFYAALDNTTFPNNRAGETTTVRFSLPDRYDGTVHCPSTNIDKRALTYFKATTDLIPVGGNFYQLNEYVDVRIKFEIWGPDPLPTVPFENKENKRNNLQGCTRPNSPKPHIASGSSGELTFRLRKPIINGVSLNGQSLAQMYAMVSYRNKPTEYGNEPISKLIITSGIITTEDKCIFNNGSPITFDFGNVGNTSDYLNGQNYKITRNIPIKCEGGSFTNPNSRIMFKIQTGSSGIASFNPNYLGTTGPVDRTNLGIVLRDKSGAIVPPNQYFSVGKLNNFKGNWEVTAAPIAKTGSKITEGEFSAHATLVAEFM</sequence>
<dbReference type="GO" id="GO:0043709">
    <property type="term" value="P:cell adhesion involved in single-species biofilm formation"/>
    <property type="evidence" value="ECO:0007669"/>
    <property type="project" value="TreeGrafter"/>
</dbReference>
<dbReference type="EMBL" id="JAEKCB010000002">
    <property type="protein sequence ID" value="MBJ2117081.1"/>
    <property type="molecule type" value="Genomic_DNA"/>
</dbReference>
<keyword evidence="4" id="KW-0812">Transmembrane</keyword>
<reference evidence="6" key="1">
    <citation type="submission" date="2015-06" db="EMBL/GenBank/DDBJ databases">
        <authorList>
            <person name="Urmite Genomes Urmite Genomes"/>
        </authorList>
    </citation>
    <scope>NUCLEOTIDE SEQUENCE [LARGE SCALE GENOMIC DNA]</scope>
    <source>
        <strain evidence="6">CSUR P1867</strain>
    </source>
</reference>
<accession>A0A0G4Q4K5</accession>
<keyword evidence="9" id="KW-1185">Reference proteome</keyword>
<dbReference type="InterPro" id="IPR008966">
    <property type="entry name" value="Adhesion_dom_sf"/>
</dbReference>
<dbReference type="PANTHER" id="PTHR33420:SF31">
    <property type="entry name" value="TYPE 1 FIMBRIN D-MANNOSE SPECIFIC ADHESIN"/>
    <property type="match status" value="1"/>
</dbReference>
<dbReference type="InterPro" id="IPR036937">
    <property type="entry name" value="Adhesion_dom_fimbrial_sf"/>
</dbReference>
<dbReference type="RefSeq" id="WP_006533482.1">
    <property type="nucleotide sequence ID" value="NZ_CAXOSF010000002.1"/>
</dbReference>
<organism evidence="6 8">
    <name type="scientific">Proteus penneri</name>
    <dbReference type="NCBI Taxonomy" id="102862"/>
    <lineage>
        <taxon>Bacteria</taxon>
        <taxon>Pseudomonadati</taxon>
        <taxon>Pseudomonadota</taxon>
        <taxon>Gammaproteobacteria</taxon>
        <taxon>Enterobacterales</taxon>
        <taxon>Morganellaceae</taxon>
        <taxon>Proteus</taxon>
    </lineage>
</organism>
<accession>A0A379ENG0</accession>
<feature type="domain" description="Fimbrial-type adhesion" evidence="5">
    <location>
        <begin position="210"/>
        <end position="356"/>
    </location>
</feature>
<keyword evidence="3" id="KW-0281">Fimbrium</keyword>
<dbReference type="GeneID" id="76523571"/>
<evidence type="ECO:0000259" key="5">
    <source>
        <dbReference type="Pfam" id="PF00419"/>
    </source>
</evidence>
<dbReference type="Proteomes" id="UP000183920">
    <property type="component" value="Unassembled WGS sequence"/>
</dbReference>
<protein>
    <submittedName>
        <fullName evidence="7">Fimbrial protein</fullName>
    </submittedName>
    <submittedName>
        <fullName evidence="6">Putative fimbrial-like protein ElfG</fullName>
    </submittedName>
</protein>